<sequence length="63" mass="7219">MQHSKKDGLLTLEQRYKIQAHCDVGKSIAEITAYIGKDRSVVFREIKKELELLLFTDANIISI</sequence>
<evidence type="ECO:0000313" key="3">
    <source>
        <dbReference type="Proteomes" id="UP001597546"/>
    </source>
</evidence>
<gene>
    <name evidence="2" type="ORF">ACFSSE_17930</name>
</gene>
<evidence type="ECO:0000313" key="2">
    <source>
        <dbReference type="EMBL" id="MFD2733592.1"/>
    </source>
</evidence>
<comment type="caution">
    <text evidence="2">The sequence shown here is derived from an EMBL/GenBank/DDBJ whole genome shotgun (WGS) entry which is preliminary data.</text>
</comment>
<dbReference type="Proteomes" id="UP001597546">
    <property type="component" value="Unassembled WGS sequence"/>
</dbReference>
<organism evidence="2 3">
    <name type="scientific">Pedobacter alpinus</name>
    <dbReference type="NCBI Taxonomy" id="1590643"/>
    <lineage>
        <taxon>Bacteria</taxon>
        <taxon>Pseudomonadati</taxon>
        <taxon>Bacteroidota</taxon>
        <taxon>Sphingobacteriia</taxon>
        <taxon>Sphingobacteriales</taxon>
        <taxon>Sphingobacteriaceae</taxon>
        <taxon>Pedobacter</taxon>
    </lineage>
</organism>
<dbReference type="InterPro" id="IPR025246">
    <property type="entry name" value="IS30-like_HTH"/>
</dbReference>
<keyword evidence="3" id="KW-1185">Reference proteome</keyword>
<evidence type="ECO:0000259" key="1">
    <source>
        <dbReference type="Pfam" id="PF13936"/>
    </source>
</evidence>
<reference evidence="3" key="1">
    <citation type="journal article" date="2019" name="Int. J. Syst. Evol. Microbiol.">
        <title>The Global Catalogue of Microorganisms (GCM) 10K type strain sequencing project: providing services to taxonomists for standard genome sequencing and annotation.</title>
        <authorList>
            <consortium name="The Broad Institute Genomics Platform"/>
            <consortium name="The Broad Institute Genome Sequencing Center for Infectious Disease"/>
            <person name="Wu L."/>
            <person name="Ma J."/>
        </authorList>
    </citation>
    <scope>NUCLEOTIDE SEQUENCE [LARGE SCALE GENOMIC DNA]</scope>
    <source>
        <strain evidence="3">KCTC 42456</strain>
    </source>
</reference>
<dbReference type="RefSeq" id="WP_379042574.1">
    <property type="nucleotide sequence ID" value="NZ_JBHSKW010000025.1"/>
</dbReference>
<dbReference type="EMBL" id="JBHULV010000058">
    <property type="protein sequence ID" value="MFD2733592.1"/>
    <property type="molecule type" value="Genomic_DNA"/>
</dbReference>
<dbReference type="Pfam" id="PF13936">
    <property type="entry name" value="HTH_38"/>
    <property type="match status" value="1"/>
</dbReference>
<protein>
    <submittedName>
        <fullName evidence="2">Helix-turn-helix domain-containing protein</fullName>
    </submittedName>
</protein>
<accession>A0ABW5TXN2</accession>
<name>A0ABW5TXN2_9SPHI</name>
<proteinExistence type="predicted"/>
<feature type="domain" description="Transposase IS30-like HTH" evidence="1">
    <location>
        <begin position="10"/>
        <end position="48"/>
    </location>
</feature>